<reference evidence="1" key="1">
    <citation type="submission" date="2020-06" db="EMBL/GenBank/DDBJ databases">
        <title>WGS assembly of Ceratodon purpureus strain R40.</title>
        <authorList>
            <person name="Carey S.B."/>
            <person name="Jenkins J."/>
            <person name="Shu S."/>
            <person name="Lovell J.T."/>
            <person name="Sreedasyam A."/>
            <person name="Maumus F."/>
            <person name="Tiley G.P."/>
            <person name="Fernandez-Pozo N."/>
            <person name="Barry K."/>
            <person name="Chen C."/>
            <person name="Wang M."/>
            <person name="Lipzen A."/>
            <person name="Daum C."/>
            <person name="Saski C.A."/>
            <person name="Payton A.C."/>
            <person name="Mcbreen J.C."/>
            <person name="Conrad R.E."/>
            <person name="Kollar L.M."/>
            <person name="Olsson S."/>
            <person name="Huttunen S."/>
            <person name="Landis J.B."/>
            <person name="Wickett N.J."/>
            <person name="Johnson M.G."/>
            <person name="Rensing S.A."/>
            <person name="Grimwood J."/>
            <person name="Schmutz J."/>
            <person name="Mcdaniel S.F."/>
        </authorList>
    </citation>
    <scope>NUCLEOTIDE SEQUENCE</scope>
    <source>
        <strain evidence="1">R40</strain>
    </source>
</reference>
<evidence type="ECO:0000313" key="2">
    <source>
        <dbReference type="Proteomes" id="UP000822688"/>
    </source>
</evidence>
<dbReference type="EMBL" id="CM026423">
    <property type="protein sequence ID" value="KAG0582949.1"/>
    <property type="molecule type" value="Genomic_DNA"/>
</dbReference>
<name>A0A8T0IJ47_CERPU</name>
<gene>
    <name evidence="1" type="ORF">KC19_3G097200</name>
</gene>
<protein>
    <submittedName>
        <fullName evidence="1">Uncharacterized protein</fullName>
    </submittedName>
</protein>
<sequence length="127" mass="14314">QKCLEGDAPLSDVSKFLPKISAFTTSLSSILSYTHTHTRARASWTWVSIGVELSSEQIGAWGVFLPHTRYLFLVNFSVCRGIPLHVGVLVILTAWEWNCHEGRDLNVERERQARMHGDQSIICVEFG</sequence>
<comment type="caution">
    <text evidence="1">The sequence shown here is derived from an EMBL/GenBank/DDBJ whole genome shotgun (WGS) entry which is preliminary data.</text>
</comment>
<accession>A0A8T0IJ47</accession>
<evidence type="ECO:0000313" key="1">
    <source>
        <dbReference type="EMBL" id="KAG0582949.1"/>
    </source>
</evidence>
<organism evidence="1 2">
    <name type="scientific">Ceratodon purpureus</name>
    <name type="common">Fire moss</name>
    <name type="synonym">Dicranum purpureum</name>
    <dbReference type="NCBI Taxonomy" id="3225"/>
    <lineage>
        <taxon>Eukaryota</taxon>
        <taxon>Viridiplantae</taxon>
        <taxon>Streptophyta</taxon>
        <taxon>Embryophyta</taxon>
        <taxon>Bryophyta</taxon>
        <taxon>Bryophytina</taxon>
        <taxon>Bryopsida</taxon>
        <taxon>Dicranidae</taxon>
        <taxon>Pseudoditrichales</taxon>
        <taxon>Ditrichaceae</taxon>
        <taxon>Ceratodon</taxon>
    </lineage>
</organism>
<proteinExistence type="predicted"/>
<dbReference type="AlphaFoldDB" id="A0A8T0IJ47"/>
<keyword evidence="2" id="KW-1185">Reference proteome</keyword>
<feature type="non-terminal residue" evidence="1">
    <location>
        <position position="1"/>
    </location>
</feature>
<dbReference type="Proteomes" id="UP000822688">
    <property type="component" value="Chromosome 3"/>
</dbReference>